<evidence type="ECO:0000259" key="2">
    <source>
        <dbReference type="Pfam" id="PF00248"/>
    </source>
</evidence>
<dbReference type="InterPro" id="IPR050791">
    <property type="entry name" value="Aldo-Keto_reductase"/>
</dbReference>
<dbReference type="RefSeq" id="WP_212708060.1">
    <property type="nucleotide sequence ID" value="NZ_BAAAFW010000091.1"/>
</dbReference>
<dbReference type="InterPro" id="IPR036812">
    <property type="entry name" value="NAD(P)_OxRdtase_dom_sf"/>
</dbReference>
<name>A0ABW1VPI5_9GAMM</name>
<organism evidence="3 4">
    <name type="scientific">Tatumella punctata</name>
    <dbReference type="NCBI Taxonomy" id="399969"/>
    <lineage>
        <taxon>Bacteria</taxon>
        <taxon>Pseudomonadati</taxon>
        <taxon>Pseudomonadota</taxon>
        <taxon>Gammaproteobacteria</taxon>
        <taxon>Enterobacterales</taxon>
        <taxon>Erwiniaceae</taxon>
        <taxon>Tatumella</taxon>
    </lineage>
</organism>
<proteinExistence type="predicted"/>
<protein>
    <submittedName>
        <fullName evidence="3">Aldo/keto reductase</fullName>
        <ecNumber evidence="3">1.1.1.-</ecNumber>
    </submittedName>
</protein>
<comment type="caution">
    <text evidence="3">The sequence shown here is derived from an EMBL/GenBank/DDBJ whole genome shotgun (WGS) entry which is preliminary data.</text>
</comment>
<dbReference type="PANTHER" id="PTHR43625">
    <property type="entry name" value="AFLATOXIN B1 ALDEHYDE REDUCTASE"/>
    <property type="match status" value="1"/>
</dbReference>
<reference evidence="4" key="1">
    <citation type="journal article" date="2019" name="Int. J. Syst. Evol. Microbiol.">
        <title>The Global Catalogue of Microorganisms (GCM) 10K type strain sequencing project: providing services to taxonomists for standard genome sequencing and annotation.</title>
        <authorList>
            <consortium name="The Broad Institute Genomics Platform"/>
            <consortium name="The Broad Institute Genome Sequencing Center for Infectious Disease"/>
            <person name="Wu L."/>
            <person name="Ma J."/>
        </authorList>
    </citation>
    <scope>NUCLEOTIDE SEQUENCE [LARGE SCALE GENOMIC DNA]</scope>
    <source>
        <strain evidence="4">CGMCC 4.1530</strain>
    </source>
</reference>
<dbReference type="InterPro" id="IPR023210">
    <property type="entry name" value="NADP_OxRdtase_dom"/>
</dbReference>
<dbReference type="Pfam" id="PF00248">
    <property type="entry name" value="Aldo_ket_red"/>
    <property type="match status" value="1"/>
</dbReference>
<dbReference type="GO" id="GO:0016491">
    <property type="term" value="F:oxidoreductase activity"/>
    <property type="evidence" value="ECO:0007669"/>
    <property type="project" value="UniProtKB-KW"/>
</dbReference>
<keyword evidence="4" id="KW-1185">Reference proteome</keyword>
<dbReference type="EMBL" id="JBHSUC010000018">
    <property type="protein sequence ID" value="MFC6362969.1"/>
    <property type="molecule type" value="Genomic_DNA"/>
</dbReference>
<dbReference type="EC" id="1.1.1.-" evidence="3"/>
<feature type="domain" description="NADP-dependent oxidoreductase" evidence="2">
    <location>
        <begin position="15"/>
        <end position="302"/>
    </location>
</feature>
<evidence type="ECO:0000313" key="4">
    <source>
        <dbReference type="Proteomes" id="UP001596215"/>
    </source>
</evidence>
<sequence length="326" mass="35991">MKLRHLNSGLTVTAMGLGCMGMSEFYGPRNDQASMRVLDYAVSEGINFLDTSDTYGPWHNEMLIGEFIRTRKPDIRLATKFGIVRQPGEYRRRLCNSPQYARQSCEASLKRLGVDHIDLYYVHRIDPRTPIEETMQGLATLVAEGKIGQIGLCEVSAETLRRAHAVHPVAAVQTEYSLWSREAEHSVLPLCKALGIGFVAYSPLGRGFLTGRFQHQPVPDKDFRSQLPRFQPGNLAKNHSLVALISSLAESKQCTPSQIALAWLLHQGENIVPIPGTCNPQHLSENITALDIQLTVSELTGLTTALEAIPIAGERYTAEGMKGINA</sequence>
<accession>A0ABW1VPI5</accession>
<dbReference type="CDD" id="cd19076">
    <property type="entry name" value="AKR_AKR13A_13D"/>
    <property type="match status" value="1"/>
</dbReference>
<evidence type="ECO:0000256" key="1">
    <source>
        <dbReference type="ARBA" id="ARBA00023002"/>
    </source>
</evidence>
<dbReference type="Proteomes" id="UP001596215">
    <property type="component" value="Unassembled WGS sequence"/>
</dbReference>
<dbReference type="PROSITE" id="PS51257">
    <property type="entry name" value="PROKAR_LIPOPROTEIN"/>
    <property type="match status" value="1"/>
</dbReference>
<evidence type="ECO:0000313" key="3">
    <source>
        <dbReference type="EMBL" id="MFC6362969.1"/>
    </source>
</evidence>
<dbReference type="PANTHER" id="PTHR43625:SF40">
    <property type="entry name" value="ALDO-KETO REDUCTASE YAKC [NADP(+)]"/>
    <property type="match status" value="1"/>
</dbReference>
<keyword evidence="1 3" id="KW-0560">Oxidoreductase</keyword>
<dbReference type="Gene3D" id="3.20.20.100">
    <property type="entry name" value="NADP-dependent oxidoreductase domain"/>
    <property type="match status" value="1"/>
</dbReference>
<gene>
    <name evidence="3" type="ORF">ACFP73_12830</name>
</gene>
<dbReference type="SUPFAM" id="SSF51430">
    <property type="entry name" value="NAD(P)-linked oxidoreductase"/>
    <property type="match status" value="1"/>
</dbReference>